<sequence length="1132" mass="129361">MKNLKNLLFLFLLTSFCGFSQSYVFQEEFNSTNDWPTGKNDQRELNVYGGKYYFYHKREEKGWRISSSEFELNSSKDFEIETSITKLSGVSNYGITFMYDFKDGDNYRGLDIATDGHFRVIEYANGDYKEIKEWTKSSIVKVGNYKTNLLKVSKKGNIVTFYINGTYAYSMTHKAFMGKKVAINISRKQKIAIDYLRVKQLSSSTTITNNYKTKTILYDSFYSNRNNWGITDNENAKTEIKNSKYYFEYKGKKGWTTTKEIDFDSNRDFKIEASIQKISGIKNNGYGITFGRKDTGNQYQFLVTSNGNYSIDKYDNGKFSSIKDWTPASVIKNENFSKNTLKIEKRGNNYTFYINSSKVYSVSNLTFYGKRIGFSIFDAQKIAIDYLSISYLNENTNFNDNPINKGELLFSDNFSSNSNEWAENDDEKVKFNFYNGKYFLEHKRAEKGWLTYINKYFDSTKDFEIETKLDKISGDKNSPFGILWAKKDSNYFQFLITSTCYYKVNRIVNNKTEEIIKYTKSSSINEGNGKSNILKIRKEGEYYKFFINNIYVTKTDFEPFYGSQMGYAVYFDQKIAVDYLTVNALKSKNDNKNTIVNNKTLSLPLFDGFNGNTNGWNLDDADDYSVSMNNGKLLLYRKKKGGIFISRSVNIDDNKDFIIETSIARTSNSSDGLYGVTFGRKNSSNEYSFLLSGNGSYMYRKFDNDVYKKIIPFTESSAIKTGINQQNKIKIVKSGNLLRFYINGQYLNETAFEPFFGDKFGYTIYYDKKIAVDYLDIKYQTSSFNNPPVVVITSPNVEAKRGFKIVEAKKIQVRGKATDSDGIYEITVNGIEANVSEDGTFVANVPLKYGKNDLIVKATDIKQASSTKTFTIKRKSADIDNTIITDNTEKLDIGFGKYYALIIGVSSYEDKSIADLNGEPTKDAQSLADVLINKYSFSKENVTVLKNPKENEIIKEFYTLKKKVGKNDNLVIFYAGHGNYDKVSEKGYWMPSDANMEFEGNVILNTSIVSYIKSINSKHTLLIADACFSGSILTSSRNYKEASKAVQKKYALPSRKAITSGTLTTVPNQSVFMKYLLKRLNQNTDKYLSAGQLFNMIEDPVINNTTGDNQPQYAPISRTGDEGGDFIFIKRN</sequence>
<feature type="signal peptide" evidence="1">
    <location>
        <begin position="1"/>
        <end position="22"/>
    </location>
</feature>
<dbReference type="EMBL" id="JAKQYM010000001">
    <property type="protein sequence ID" value="MCI2228043.1"/>
    <property type="molecule type" value="Genomic_DNA"/>
</dbReference>
<dbReference type="GO" id="GO:0004197">
    <property type="term" value="F:cysteine-type endopeptidase activity"/>
    <property type="evidence" value="ECO:0007669"/>
    <property type="project" value="TreeGrafter"/>
</dbReference>
<gene>
    <name evidence="2" type="ORF">MC378_02605</name>
</gene>
<dbReference type="Gene3D" id="2.60.40.10">
    <property type="entry name" value="Immunoglobulins"/>
    <property type="match status" value="1"/>
</dbReference>
<proteinExistence type="predicted"/>
<comment type="caution">
    <text evidence="2">The sequence shown here is derived from an EMBL/GenBank/DDBJ whole genome shotgun (WGS) entry which is preliminary data.</text>
</comment>
<accession>A0A9X2AJ55</accession>
<dbReference type="PANTHER" id="PTHR48104:SF30">
    <property type="entry name" value="METACASPASE-1"/>
    <property type="match status" value="1"/>
</dbReference>
<dbReference type="Gene3D" id="2.60.120.560">
    <property type="entry name" value="Exo-inulinase, domain 1"/>
    <property type="match status" value="4"/>
</dbReference>
<dbReference type="InterPro" id="IPR029030">
    <property type="entry name" value="Caspase-like_dom_sf"/>
</dbReference>
<dbReference type="Gene3D" id="3.40.50.1460">
    <property type="match status" value="1"/>
</dbReference>
<name>A0A9X2AJ55_9FLAO</name>
<dbReference type="AlphaFoldDB" id="A0A9X2AJ55"/>
<protein>
    <submittedName>
        <fullName evidence="2">Caspase family protein</fullName>
    </submittedName>
</protein>
<dbReference type="Proteomes" id="UP001139369">
    <property type="component" value="Unassembled WGS sequence"/>
</dbReference>
<feature type="chain" id="PRO_5040986710" evidence="1">
    <location>
        <begin position="23"/>
        <end position="1132"/>
    </location>
</feature>
<keyword evidence="1" id="KW-0732">Signal</keyword>
<evidence type="ECO:0000313" key="3">
    <source>
        <dbReference type="Proteomes" id="UP001139369"/>
    </source>
</evidence>
<dbReference type="Pfam" id="PF09136">
    <property type="entry name" value="Glucodextran_B"/>
    <property type="match status" value="1"/>
</dbReference>
<keyword evidence="3" id="KW-1185">Reference proteome</keyword>
<evidence type="ECO:0000313" key="2">
    <source>
        <dbReference type="EMBL" id="MCI2228043.1"/>
    </source>
</evidence>
<evidence type="ECO:0000256" key="1">
    <source>
        <dbReference type="SAM" id="SignalP"/>
    </source>
</evidence>
<dbReference type="PANTHER" id="PTHR48104">
    <property type="entry name" value="METACASPASE-4"/>
    <property type="match status" value="1"/>
</dbReference>
<dbReference type="GO" id="GO:0006508">
    <property type="term" value="P:proteolysis"/>
    <property type="evidence" value="ECO:0007669"/>
    <property type="project" value="TreeGrafter"/>
</dbReference>
<dbReference type="InterPro" id="IPR050452">
    <property type="entry name" value="Metacaspase"/>
</dbReference>
<dbReference type="RefSeq" id="WP_242177157.1">
    <property type="nucleotide sequence ID" value="NZ_JAKQYM010000001.1"/>
</dbReference>
<dbReference type="SUPFAM" id="SSF52129">
    <property type="entry name" value="Caspase-like"/>
    <property type="match status" value="1"/>
</dbReference>
<dbReference type="GO" id="GO:0005737">
    <property type="term" value="C:cytoplasm"/>
    <property type="evidence" value="ECO:0007669"/>
    <property type="project" value="TreeGrafter"/>
</dbReference>
<reference evidence="2" key="1">
    <citation type="submission" date="2022-02" db="EMBL/GenBank/DDBJ databases">
        <title>Polaribacter sp. MSW13, isolated from seawater.</title>
        <authorList>
            <person name="Kristyanto S."/>
            <person name="Jung J."/>
            <person name="Jeon C.O."/>
        </authorList>
    </citation>
    <scope>NUCLEOTIDE SEQUENCE</scope>
    <source>
        <strain evidence="2">MSW13</strain>
    </source>
</reference>
<dbReference type="InterPro" id="IPR013783">
    <property type="entry name" value="Ig-like_fold"/>
</dbReference>
<organism evidence="2 3">
    <name type="scientific">Polaribacter marinus</name>
    <dbReference type="NCBI Taxonomy" id="2916838"/>
    <lineage>
        <taxon>Bacteria</taxon>
        <taxon>Pseudomonadati</taxon>
        <taxon>Bacteroidota</taxon>
        <taxon>Flavobacteriia</taxon>
        <taxon>Flavobacteriales</taxon>
        <taxon>Flavobacteriaceae</taxon>
    </lineage>
</organism>